<sequence length="84" mass="9890">MPSGSNTKPNSKIISNTIPDTNKCYNCDSTINPIKYYESSKKIWCDECQEIWQDHEIYHDNLDEILENQKLDRKMNIKYGSDDK</sequence>
<accession>A0A6C0EXS4</accession>
<dbReference type="AlphaFoldDB" id="A0A6C0EXS4"/>
<dbReference type="EMBL" id="MN738980">
    <property type="protein sequence ID" value="QHT33907.1"/>
    <property type="molecule type" value="Genomic_DNA"/>
</dbReference>
<evidence type="ECO:0000313" key="1">
    <source>
        <dbReference type="EMBL" id="QHT33907.1"/>
    </source>
</evidence>
<proteinExistence type="predicted"/>
<organism evidence="1">
    <name type="scientific">viral metagenome</name>
    <dbReference type="NCBI Taxonomy" id="1070528"/>
    <lineage>
        <taxon>unclassified sequences</taxon>
        <taxon>metagenomes</taxon>
        <taxon>organismal metagenomes</taxon>
    </lineage>
</organism>
<reference evidence="1" key="1">
    <citation type="journal article" date="2020" name="Nature">
        <title>Giant virus diversity and host interactions through global metagenomics.</title>
        <authorList>
            <person name="Schulz F."/>
            <person name="Roux S."/>
            <person name="Paez-Espino D."/>
            <person name="Jungbluth S."/>
            <person name="Walsh D.A."/>
            <person name="Denef V.J."/>
            <person name="McMahon K.D."/>
            <person name="Konstantinidis K.T."/>
            <person name="Eloe-Fadrosh E.A."/>
            <person name="Kyrpides N.C."/>
            <person name="Woyke T."/>
        </authorList>
    </citation>
    <scope>NUCLEOTIDE SEQUENCE</scope>
    <source>
        <strain evidence="1">GVMAG-M-3300009161-52</strain>
    </source>
</reference>
<protein>
    <submittedName>
        <fullName evidence="1">Uncharacterized protein</fullName>
    </submittedName>
</protein>
<name>A0A6C0EXS4_9ZZZZ</name>